<dbReference type="Gene3D" id="3.40.50.300">
    <property type="entry name" value="P-loop containing nucleotide triphosphate hydrolases"/>
    <property type="match status" value="2"/>
</dbReference>
<dbReference type="InterPro" id="IPR006935">
    <property type="entry name" value="Helicase/UvrB_N"/>
</dbReference>
<dbReference type="Pfam" id="PF00271">
    <property type="entry name" value="Helicase_C"/>
    <property type="match status" value="1"/>
</dbReference>
<dbReference type="GO" id="GO:0003677">
    <property type="term" value="F:DNA binding"/>
    <property type="evidence" value="ECO:0007669"/>
    <property type="project" value="InterPro"/>
</dbReference>
<dbReference type="PANTHER" id="PTHR47396:SF1">
    <property type="entry name" value="ATP-DEPENDENT HELICASE IRC3-RELATED"/>
    <property type="match status" value="1"/>
</dbReference>
<organism evidence="3">
    <name type="scientific">freshwater metagenome</name>
    <dbReference type="NCBI Taxonomy" id="449393"/>
    <lineage>
        <taxon>unclassified sequences</taxon>
        <taxon>metagenomes</taxon>
        <taxon>ecological metagenomes</taxon>
    </lineage>
</organism>
<dbReference type="InterPro" id="IPR014001">
    <property type="entry name" value="Helicase_ATP-bd"/>
</dbReference>
<dbReference type="Pfam" id="PF04851">
    <property type="entry name" value="ResIII"/>
    <property type="match status" value="1"/>
</dbReference>
<dbReference type="AlphaFoldDB" id="A0A6J7C7E7"/>
<reference evidence="3" key="1">
    <citation type="submission" date="2020-05" db="EMBL/GenBank/DDBJ databases">
        <authorList>
            <person name="Chiriac C."/>
            <person name="Salcher M."/>
            <person name="Ghai R."/>
            <person name="Kavagutti S V."/>
        </authorList>
    </citation>
    <scope>NUCLEOTIDE SEQUENCE</scope>
</reference>
<dbReference type="PROSITE" id="PS51194">
    <property type="entry name" value="HELICASE_CTER"/>
    <property type="match status" value="1"/>
</dbReference>
<evidence type="ECO:0000313" key="3">
    <source>
        <dbReference type="EMBL" id="CAB4852894.1"/>
    </source>
</evidence>
<dbReference type="GO" id="GO:0005829">
    <property type="term" value="C:cytosol"/>
    <property type="evidence" value="ECO:0007669"/>
    <property type="project" value="TreeGrafter"/>
</dbReference>
<gene>
    <name evidence="3" type="ORF">UFOPK3267_02416</name>
</gene>
<evidence type="ECO:0000259" key="1">
    <source>
        <dbReference type="PROSITE" id="PS51192"/>
    </source>
</evidence>
<dbReference type="GO" id="GO:0005524">
    <property type="term" value="F:ATP binding"/>
    <property type="evidence" value="ECO:0007669"/>
    <property type="project" value="InterPro"/>
</dbReference>
<name>A0A6J7C7E7_9ZZZZ</name>
<proteinExistence type="predicted"/>
<dbReference type="SMART" id="SM00490">
    <property type="entry name" value="HELICc"/>
    <property type="match status" value="1"/>
</dbReference>
<sequence length="539" mass="59963">MSKLVAQFERQWNNEHQITQTVEPIEVVEFLKRRAVNQPQPVAEDFWAAWWADAKNGIEPCAPVEGHVLHCRPRRLAIPIGLDWHKAPYAHQAEAIDCLEAAGGSGILAVATGGGKTRIAMIAVTRLQDRELQSMLVVVLVPSIPLANQWVKDIREFGIMPYLLSGENRTARETMLTEASACLQGSKATVVLIVSNQLFTGDDDIRKYVERHGEYCKTVLIGDEVHNLGAPSFLKNLPEAFQSRIGLSATPIRQFDPDGTDNLFGYFMAGGNASQPVFTYTLEQAIKDGCLVPYRYWVHPIMFTGEEMDKYEELTDKICRAGYKPDDDGRMNATAMIDSLLRERRALIEQAENKIAKLRSLLVRTGPANIRRTLVYASAKPVKAPHAGRQIDHVTGLLGDLGVRSHQFTSVETTAGDAQKLLEMFGRGDYQVLTAMKVLDEGIDVPQTNVAYLLASSTVQREWVQRRGRILRRAEGKTVADLHDFLVVPPDITSANGRRLLNSEYRRVLEFGGVSLNEYDSGGAVEIVNALQNGTWRAQ</sequence>
<dbReference type="GO" id="GO:0016787">
    <property type="term" value="F:hydrolase activity"/>
    <property type="evidence" value="ECO:0007669"/>
    <property type="project" value="InterPro"/>
</dbReference>
<dbReference type="InterPro" id="IPR050742">
    <property type="entry name" value="Helicase_Restrict-Modif_Enz"/>
</dbReference>
<dbReference type="EMBL" id="CAFBIY010000170">
    <property type="protein sequence ID" value="CAB4852894.1"/>
    <property type="molecule type" value="Genomic_DNA"/>
</dbReference>
<dbReference type="SUPFAM" id="SSF52540">
    <property type="entry name" value="P-loop containing nucleoside triphosphate hydrolases"/>
    <property type="match status" value="2"/>
</dbReference>
<dbReference type="PANTHER" id="PTHR47396">
    <property type="entry name" value="TYPE I RESTRICTION ENZYME ECOKI R PROTEIN"/>
    <property type="match status" value="1"/>
</dbReference>
<dbReference type="PROSITE" id="PS51192">
    <property type="entry name" value="HELICASE_ATP_BIND_1"/>
    <property type="match status" value="1"/>
</dbReference>
<accession>A0A6J7C7E7</accession>
<feature type="domain" description="Helicase C-terminal" evidence="2">
    <location>
        <begin position="357"/>
        <end position="522"/>
    </location>
</feature>
<protein>
    <submittedName>
        <fullName evidence="3">Unannotated protein</fullName>
    </submittedName>
</protein>
<dbReference type="InterPro" id="IPR027417">
    <property type="entry name" value="P-loop_NTPase"/>
</dbReference>
<dbReference type="InterPro" id="IPR001650">
    <property type="entry name" value="Helicase_C-like"/>
</dbReference>
<feature type="domain" description="Helicase ATP-binding" evidence="1">
    <location>
        <begin position="97"/>
        <end position="269"/>
    </location>
</feature>
<evidence type="ECO:0000259" key="2">
    <source>
        <dbReference type="PROSITE" id="PS51194"/>
    </source>
</evidence>
<dbReference type="SMART" id="SM00487">
    <property type="entry name" value="DEXDc"/>
    <property type="match status" value="1"/>
</dbReference>